<evidence type="ECO:0000259" key="6">
    <source>
        <dbReference type="PROSITE" id="PS50102"/>
    </source>
</evidence>
<evidence type="ECO:0000256" key="3">
    <source>
        <dbReference type="PROSITE-ProRule" id="PRU00176"/>
    </source>
</evidence>
<feature type="domain" description="RRM" evidence="6">
    <location>
        <begin position="57"/>
        <end position="127"/>
    </location>
</feature>
<dbReference type="InterPro" id="IPR035979">
    <property type="entry name" value="RBD_domain_sf"/>
</dbReference>
<protein>
    <recommendedName>
        <fullName evidence="6">RRM domain-containing protein</fullName>
    </recommendedName>
</protein>
<gene>
    <name evidence="7" type="ORF">TELCIR_11447</name>
</gene>
<dbReference type="FunFam" id="3.30.70.330:FF:000043">
    <property type="entry name" value="paraspeckle component 1 isoform X1"/>
    <property type="match status" value="1"/>
</dbReference>
<dbReference type="SUPFAM" id="SSF54928">
    <property type="entry name" value="RNA-binding domain, RBD"/>
    <property type="match status" value="1"/>
</dbReference>
<accession>A0A2G9U9D9</accession>
<feature type="non-terminal residue" evidence="7">
    <location>
        <position position="289"/>
    </location>
</feature>
<evidence type="ECO:0000256" key="5">
    <source>
        <dbReference type="SAM" id="MobiDB-lite"/>
    </source>
</evidence>
<evidence type="ECO:0000256" key="1">
    <source>
        <dbReference type="ARBA" id="ARBA00022737"/>
    </source>
</evidence>
<dbReference type="AlphaFoldDB" id="A0A2G9U9D9"/>
<dbReference type="GO" id="GO:0003723">
    <property type="term" value="F:RNA binding"/>
    <property type="evidence" value="ECO:0007669"/>
    <property type="project" value="UniProtKB-UniRule"/>
</dbReference>
<feature type="domain" description="RRM" evidence="6">
    <location>
        <begin position="126"/>
        <end position="207"/>
    </location>
</feature>
<keyword evidence="2 3" id="KW-0694">RNA-binding</keyword>
<evidence type="ECO:0000313" key="7">
    <source>
        <dbReference type="EMBL" id="PIO66824.1"/>
    </source>
</evidence>
<keyword evidence="8" id="KW-1185">Reference proteome</keyword>
<dbReference type="PROSITE" id="PS50102">
    <property type="entry name" value="RRM"/>
    <property type="match status" value="2"/>
</dbReference>
<dbReference type="InterPro" id="IPR000504">
    <property type="entry name" value="RRM_dom"/>
</dbReference>
<dbReference type="OrthoDB" id="10067824at2759"/>
<dbReference type="InterPro" id="IPR012677">
    <property type="entry name" value="Nucleotide-bd_a/b_plait_sf"/>
</dbReference>
<keyword evidence="1" id="KW-0677">Repeat</keyword>
<feature type="region of interest" description="Disordered" evidence="5">
    <location>
        <begin position="1"/>
        <end position="35"/>
    </location>
</feature>
<dbReference type="PANTHER" id="PTHR23189">
    <property type="entry name" value="RNA RECOGNITION MOTIF-CONTAINING"/>
    <property type="match status" value="1"/>
</dbReference>
<keyword evidence="4" id="KW-0175">Coiled coil</keyword>
<evidence type="ECO:0000256" key="2">
    <source>
        <dbReference type="ARBA" id="ARBA00022884"/>
    </source>
</evidence>
<dbReference type="Gene3D" id="6.10.250.1170">
    <property type="match status" value="1"/>
</dbReference>
<dbReference type="SMART" id="SM00360">
    <property type="entry name" value="RRM"/>
    <property type="match status" value="2"/>
</dbReference>
<sequence length="289" mass="32580">MSSFKQEQSGEEASVNGRPPLLLEERKIDADNNGEVDIKGNGGGLGDLPKKKITGRSRLFVGNLPNKVEAELKELFSPHGNILECYLSGKGFAYIKMDSCAHAHSAKEAIDGHFIQGRHLRVRLAARAALRRNPPTVTNEMLFHAFSEFGDVERAVHFADEKGHPTGEGIVEFERKSSCIKAVTTINGKVALLTASPKPLLVEIVEPRDEDDGFADSRLCKLHQETEERPYGFRFPASDTLDFVCGTMWKELYEKEKQRRAELEDELREARRRLEQEIELAYQAEMVRR</sequence>
<feature type="coiled-coil region" evidence="4">
    <location>
        <begin position="253"/>
        <end position="284"/>
    </location>
</feature>
<dbReference type="EMBL" id="KZ348004">
    <property type="protein sequence ID" value="PIO66824.1"/>
    <property type="molecule type" value="Genomic_DNA"/>
</dbReference>
<evidence type="ECO:0000313" key="8">
    <source>
        <dbReference type="Proteomes" id="UP000230423"/>
    </source>
</evidence>
<name>A0A2G9U9D9_TELCI</name>
<proteinExistence type="predicted"/>
<organism evidence="7 8">
    <name type="scientific">Teladorsagia circumcincta</name>
    <name type="common">Brown stomach worm</name>
    <name type="synonym">Ostertagia circumcincta</name>
    <dbReference type="NCBI Taxonomy" id="45464"/>
    <lineage>
        <taxon>Eukaryota</taxon>
        <taxon>Metazoa</taxon>
        <taxon>Ecdysozoa</taxon>
        <taxon>Nematoda</taxon>
        <taxon>Chromadorea</taxon>
        <taxon>Rhabditida</taxon>
        <taxon>Rhabditina</taxon>
        <taxon>Rhabditomorpha</taxon>
        <taxon>Strongyloidea</taxon>
        <taxon>Trichostrongylidae</taxon>
        <taxon>Teladorsagia</taxon>
    </lineage>
</organism>
<evidence type="ECO:0000256" key="4">
    <source>
        <dbReference type="SAM" id="Coils"/>
    </source>
</evidence>
<dbReference type="Gene3D" id="3.30.70.330">
    <property type="match status" value="2"/>
</dbReference>
<reference evidence="7 8" key="1">
    <citation type="submission" date="2015-09" db="EMBL/GenBank/DDBJ databases">
        <title>Draft genome of the parasitic nematode Teladorsagia circumcincta isolate WARC Sus (inbred).</title>
        <authorList>
            <person name="Mitreva M."/>
        </authorList>
    </citation>
    <scope>NUCLEOTIDE SEQUENCE [LARGE SCALE GENOMIC DNA]</scope>
    <source>
        <strain evidence="7 8">S</strain>
    </source>
</reference>
<dbReference type="Proteomes" id="UP000230423">
    <property type="component" value="Unassembled WGS sequence"/>
</dbReference>
<dbReference type="Pfam" id="PF00076">
    <property type="entry name" value="RRM_1"/>
    <property type="match status" value="2"/>
</dbReference>